<gene>
    <name evidence="1" type="ORF">HTY61_02100</name>
</gene>
<evidence type="ECO:0000313" key="1">
    <source>
        <dbReference type="EMBL" id="QKV17340.1"/>
    </source>
</evidence>
<evidence type="ECO:0000313" key="2">
    <source>
        <dbReference type="Proteomes" id="UP000509367"/>
    </source>
</evidence>
<protein>
    <submittedName>
        <fullName evidence="1">DUF1194 domain-containing protein</fullName>
    </submittedName>
</protein>
<dbReference type="RefSeq" id="WP_175275236.1">
    <property type="nucleotide sequence ID" value="NZ_CP054836.1"/>
</dbReference>
<dbReference type="InterPro" id="IPR036465">
    <property type="entry name" value="vWFA_dom_sf"/>
</dbReference>
<proteinExistence type="predicted"/>
<dbReference type="SUPFAM" id="SSF53300">
    <property type="entry name" value="vWA-like"/>
    <property type="match status" value="1"/>
</dbReference>
<dbReference type="Pfam" id="PF06707">
    <property type="entry name" value="DUF1194"/>
    <property type="match status" value="1"/>
</dbReference>
<keyword evidence="2" id="KW-1185">Reference proteome</keyword>
<dbReference type="AlphaFoldDB" id="A0A6N1V8S6"/>
<dbReference type="KEGG" id="orm:HTY61_02100"/>
<accession>A0A6N1V8S6</accession>
<dbReference type="CDD" id="cd00198">
    <property type="entry name" value="vWFA"/>
    <property type="match status" value="1"/>
</dbReference>
<dbReference type="InterPro" id="IPR010607">
    <property type="entry name" value="DUF1194"/>
</dbReference>
<sequence>MGNAGYFKPVVGFLFLVLAHAVPARAEERVDVALVLAVDVSRSMSYEELRIQREGYASAIASPEVVRAIRQGAYRRIAVTLFEWANDSHSREVVGWTIIESQADANRIAAQLLATRSVGQRRTSISGAISHASRLLQAAPLEADRKVIDISGDGPNNQGMPVTVARDQAVAMGYTINGLPMMTRGGMASQFHIEDLDRYYAKCVIGGPGAFMVPVNDWDQFAEAVRRKLVLEIGDAAPVRRPAPVKAQFVLEDTFDCLIGEKIWQMRGWQFDDPNP</sequence>
<organism evidence="1 2">
    <name type="scientific">Oricola thermophila</name>
    <dbReference type="NCBI Taxonomy" id="2742145"/>
    <lineage>
        <taxon>Bacteria</taxon>
        <taxon>Pseudomonadati</taxon>
        <taxon>Pseudomonadota</taxon>
        <taxon>Alphaproteobacteria</taxon>
        <taxon>Hyphomicrobiales</taxon>
        <taxon>Ahrensiaceae</taxon>
        <taxon>Oricola</taxon>
    </lineage>
</organism>
<dbReference type="EMBL" id="CP054836">
    <property type="protein sequence ID" value="QKV17340.1"/>
    <property type="molecule type" value="Genomic_DNA"/>
</dbReference>
<dbReference type="Gene3D" id="3.40.50.410">
    <property type="entry name" value="von Willebrand factor, type A domain"/>
    <property type="match status" value="1"/>
</dbReference>
<dbReference type="Proteomes" id="UP000509367">
    <property type="component" value="Chromosome"/>
</dbReference>
<reference evidence="1 2" key="1">
    <citation type="submission" date="2020-06" db="EMBL/GenBank/DDBJ databases">
        <title>Oricola thermophila sp. nov. isolated from a tidal sediments.</title>
        <authorList>
            <person name="Kwon K.K."/>
            <person name="Yang S.-H."/>
            <person name="Park M.-J."/>
        </authorList>
    </citation>
    <scope>NUCLEOTIDE SEQUENCE [LARGE SCALE GENOMIC DNA]</scope>
    <source>
        <strain evidence="1 2">MEBiC13590</strain>
    </source>
</reference>
<name>A0A6N1V8S6_9HYPH</name>